<gene>
    <name evidence="2" type="ORF">J4P90_25550</name>
</gene>
<comment type="caution">
    <text evidence="2">The sequence shown here is derived from an EMBL/GenBank/DDBJ whole genome shotgun (WGS) entry which is preliminary data.</text>
</comment>
<reference evidence="2 3" key="1">
    <citation type="submission" date="2021-03" db="EMBL/GenBank/DDBJ databases">
        <title>Identification of novel Bacillus strains.</title>
        <authorList>
            <person name="Xiao Z."/>
            <person name="Li Y."/>
            <person name="Shen J."/>
        </authorList>
    </citation>
    <scope>NUCLEOTIDE SEQUENCE [LARGE SCALE GENOMIC DNA]</scope>
    <source>
        <strain evidence="2 3">SY8</strain>
    </source>
</reference>
<keyword evidence="3" id="KW-1185">Reference proteome</keyword>
<keyword evidence="1" id="KW-0732">Signal</keyword>
<name>A0ABS3P600_9BACI</name>
<feature type="signal peptide" evidence="1">
    <location>
        <begin position="1"/>
        <end position="22"/>
    </location>
</feature>
<evidence type="ECO:0000313" key="2">
    <source>
        <dbReference type="EMBL" id="MBO1628488.1"/>
    </source>
</evidence>
<sequence>MKNMLKFIKVLFASLLVFSSVAFINPIASHAQENLISSEISTDEPTIQRARGDGAYFNGLMIRYGVFSNDNVWTWDRANYDHPIENLAYHYEKHKNDKGINSKDMAQYMRQALEFKRNLKGAKVVKAYGDTPDVYKYSKNGKYIMIHKPSGLIVSFGSQ</sequence>
<dbReference type="Proteomes" id="UP000677611">
    <property type="component" value="Unassembled WGS sequence"/>
</dbReference>
<proteinExistence type="predicted"/>
<dbReference type="EMBL" id="JAGDQJ010000052">
    <property type="protein sequence ID" value="MBO1628488.1"/>
    <property type="molecule type" value="Genomic_DNA"/>
</dbReference>
<feature type="chain" id="PRO_5045522971" evidence="1">
    <location>
        <begin position="23"/>
        <end position="159"/>
    </location>
</feature>
<accession>A0ABS3P600</accession>
<protein>
    <submittedName>
        <fullName evidence="2">Uncharacterized protein</fullName>
    </submittedName>
</protein>
<evidence type="ECO:0000256" key="1">
    <source>
        <dbReference type="SAM" id="SignalP"/>
    </source>
</evidence>
<evidence type="ECO:0000313" key="3">
    <source>
        <dbReference type="Proteomes" id="UP000677611"/>
    </source>
</evidence>
<organism evidence="2 3">
    <name type="scientific">Bacillus arachidis</name>
    <dbReference type="NCBI Taxonomy" id="2819290"/>
    <lineage>
        <taxon>Bacteria</taxon>
        <taxon>Bacillati</taxon>
        <taxon>Bacillota</taxon>
        <taxon>Bacilli</taxon>
        <taxon>Bacillales</taxon>
        <taxon>Bacillaceae</taxon>
        <taxon>Bacillus</taxon>
    </lineage>
</organism>
<dbReference type="RefSeq" id="WP_208019501.1">
    <property type="nucleotide sequence ID" value="NZ_JAGDQJ010000052.1"/>
</dbReference>